<dbReference type="GO" id="GO:0050532">
    <property type="term" value="F:2-phosphosulfolactate phosphatase activity"/>
    <property type="evidence" value="ECO:0007669"/>
    <property type="project" value="InterPro"/>
</dbReference>
<dbReference type="Pfam" id="PF04029">
    <property type="entry name" value="2-ph_phosp"/>
    <property type="match status" value="1"/>
</dbReference>
<sequence length="238" mass="25911">MCRVDLCRRPARGPLILVEVLPAGSVLTRLLALGAREVWVAPGPKVARLLAEAFPEEALLLGEVEGFPPEGFHGRLSLLDLEAAEVRGRRAVLSAPTLNASLLPEEEEVYLASLRNAKAVLEAARELEEPTLRPSGAPEPLLSAVVALGFLKRKLAPEAPPSLPTLLLKAFPDPQEALFQSPEGQALHRQGRTEELAWASLIGVDPVVPKLAEVRFFPKEAHGLSRDRYAQRFVPWKG</sequence>
<evidence type="ECO:0000313" key="2">
    <source>
        <dbReference type="EMBL" id="AMA75994.1"/>
    </source>
</evidence>
<dbReference type="GO" id="GO:0000287">
    <property type="term" value="F:magnesium ion binding"/>
    <property type="evidence" value="ECO:0007669"/>
    <property type="project" value="InterPro"/>
</dbReference>
<dbReference type="AlphaFoldDB" id="A0A109QIR4"/>
<reference evidence="2 3" key="1">
    <citation type="submission" date="2016-01" db="EMBL/GenBank/DDBJ databases">
        <title>Genome sequence of Thermus parvatiensis, a thermophile isolated from a hot water spring.</title>
        <authorList>
            <person name="Tripathi C."/>
            <person name="Lal R."/>
        </authorList>
    </citation>
    <scope>NUCLEOTIDE SEQUENCE [LARGE SCALE GENOMIC DNA]</scope>
    <source>
        <strain evidence="2 3">RL</strain>
    </source>
</reference>
<dbReference type="RefSeq" id="WP_060384698.1">
    <property type="nucleotide sequence ID" value="NZ_CP014141.1"/>
</dbReference>
<gene>
    <name evidence="2" type="ORF">AV541_08585</name>
</gene>
<name>A0A109QIR4_9DEIN</name>
<evidence type="ECO:0000313" key="3">
    <source>
        <dbReference type="Proteomes" id="UP000061630"/>
    </source>
</evidence>
<dbReference type="Proteomes" id="UP000061630">
    <property type="component" value="Chromosome"/>
</dbReference>
<dbReference type="EMBL" id="CP014141">
    <property type="protein sequence ID" value="AMA75994.1"/>
    <property type="molecule type" value="Genomic_DNA"/>
</dbReference>
<accession>A0A109QIR4</accession>
<organism evidence="2 3">
    <name type="scientific">Thermus parvatiensis</name>
    <dbReference type="NCBI Taxonomy" id="456163"/>
    <lineage>
        <taxon>Bacteria</taxon>
        <taxon>Thermotogati</taxon>
        <taxon>Deinococcota</taxon>
        <taxon>Deinococci</taxon>
        <taxon>Thermales</taxon>
        <taxon>Thermaceae</taxon>
        <taxon>Thermus</taxon>
    </lineage>
</organism>
<keyword evidence="2" id="KW-0378">Hydrolase</keyword>
<proteinExistence type="predicted"/>
<dbReference type="Gene3D" id="3.90.1560.10">
    <property type="entry name" value="ComB-like"/>
    <property type="match status" value="1"/>
</dbReference>
<dbReference type="InterPro" id="IPR036702">
    <property type="entry name" value="ComB-like_sf"/>
</dbReference>
<dbReference type="KEGG" id="tpar:AV541_08585"/>
<protein>
    <recommendedName>
        <fullName evidence="1">Probable 2-phosphosulfolactate phosphatase</fullName>
    </recommendedName>
</protein>
<evidence type="ECO:0000256" key="1">
    <source>
        <dbReference type="ARBA" id="ARBA00021948"/>
    </source>
</evidence>
<dbReference type="InterPro" id="IPR005238">
    <property type="entry name" value="ComB-like"/>
</dbReference>
<dbReference type="SUPFAM" id="SSF142823">
    <property type="entry name" value="ComB-like"/>
    <property type="match status" value="1"/>
</dbReference>